<feature type="compositionally biased region" description="Polar residues" evidence="1">
    <location>
        <begin position="8"/>
        <end position="17"/>
    </location>
</feature>
<feature type="compositionally biased region" description="Basic and acidic residues" evidence="1">
    <location>
        <begin position="19"/>
        <end position="46"/>
    </location>
</feature>
<reference evidence="2" key="1">
    <citation type="journal article" date="2022" name="bioRxiv">
        <title>Sequencing and chromosome-scale assembly of the giantPleurodeles waltlgenome.</title>
        <authorList>
            <person name="Brown T."/>
            <person name="Elewa A."/>
            <person name="Iarovenko S."/>
            <person name="Subramanian E."/>
            <person name="Araus A.J."/>
            <person name="Petzold A."/>
            <person name="Susuki M."/>
            <person name="Suzuki K.-i.T."/>
            <person name="Hayashi T."/>
            <person name="Toyoda A."/>
            <person name="Oliveira C."/>
            <person name="Osipova E."/>
            <person name="Leigh N.D."/>
            <person name="Simon A."/>
            <person name="Yun M.H."/>
        </authorList>
    </citation>
    <scope>NUCLEOTIDE SEQUENCE</scope>
    <source>
        <strain evidence="2">20211129_DDA</strain>
        <tissue evidence="2">Liver</tissue>
    </source>
</reference>
<dbReference type="Proteomes" id="UP001066276">
    <property type="component" value="Chromosome 4_2"/>
</dbReference>
<evidence type="ECO:0000313" key="2">
    <source>
        <dbReference type="EMBL" id="KAJ1166203.1"/>
    </source>
</evidence>
<sequence length="198" mass="21442">MNLPLSPSRATQASSPEVSRGEPRDPAPEQEGRGRGNHPVEEKGHDSGPNQGKESLRPKVRGGSSSPPLAISSLLCSGPQAHQPGHGRAGQRHPRHTSPGGDGPSDRSEEARVSPLPRLERPRGDPGNPHRHHAETAQLPAQAARSNYRWRRPRRRFAVPGVSPKDRPSRSQILRTAAVSCFRAEPKCVRQAWEGGAL</sequence>
<name>A0AAV7SQ53_PLEWA</name>
<proteinExistence type="predicted"/>
<dbReference type="EMBL" id="JANPWB010000008">
    <property type="protein sequence ID" value="KAJ1166203.1"/>
    <property type="molecule type" value="Genomic_DNA"/>
</dbReference>
<accession>A0AAV7SQ53</accession>
<evidence type="ECO:0000256" key="1">
    <source>
        <dbReference type="SAM" id="MobiDB-lite"/>
    </source>
</evidence>
<feature type="compositionally biased region" description="Basic and acidic residues" evidence="1">
    <location>
        <begin position="104"/>
        <end position="124"/>
    </location>
</feature>
<keyword evidence="3" id="KW-1185">Reference proteome</keyword>
<feature type="region of interest" description="Disordered" evidence="1">
    <location>
        <begin position="1"/>
        <end position="152"/>
    </location>
</feature>
<evidence type="ECO:0000313" key="3">
    <source>
        <dbReference type="Proteomes" id="UP001066276"/>
    </source>
</evidence>
<dbReference type="AlphaFoldDB" id="A0AAV7SQ53"/>
<feature type="compositionally biased region" description="Low complexity" evidence="1">
    <location>
        <begin position="64"/>
        <end position="77"/>
    </location>
</feature>
<organism evidence="2 3">
    <name type="scientific">Pleurodeles waltl</name>
    <name type="common">Iberian ribbed newt</name>
    <dbReference type="NCBI Taxonomy" id="8319"/>
    <lineage>
        <taxon>Eukaryota</taxon>
        <taxon>Metazoa</taxon>
        <taxon>Chordata</taxon>
        <taxon>Craniata</taxon>
        <taxon>Vertebrata</taxon>
        <taxon>Euteleostomi</taxon>
        <taxon>Amphibia</taxon>
        <taxon>Batrachia</taxon>
        <taxon>Caudata</taxon>
        <taxon>Salamandroidea</taxon>
        <taxon>Salamandridae</taxon>
        <taxon>Pleurodelinae</taxon>
        <taxon>Pleurodeles</taxon>
    </lineage>
</organism>
<protein>
    <submittedName>
        <fullName evidence="2">Uncharacterized protein</fullName>
    </submittedName>
</protein>
<comment type="caution">
    <text evidence="2">The sequence shown here is derived from an EMBL/GenBank/DDBJ whole genome shotgun (WGS) entry which is preliminary data.</text>
</comment>
<gene>
    <name evidence="2" type="ORF">NDU88_006611</name>
</gene>